<organism evidence="5">
    <name type="scientific">uncultured Sulfurovum sp</name>
    <dbReference type="NCBI Taxonomy" id="269237"/>
    <lineage>
        <taxon>Bacteria</taxon>
        <taxon>Pseudomonadati</taxon>
        <taxon>Campylobacterota</taxon>
        <taxon>Epsilonproteobacteria</taxon>
        <taxon>Campylobacterales</taxon>
        <taxon>Sulfurovaceae</taxon>
        <taxon>Sulfurovum</taxon>
        <taxon>environmental samples</taxon>
    </lineage>
</organism>
<name>A0A6S6U366_9BACT</name>
<dbReference type="GO" id="GO:0000160">
    <property type="term" value="P:phosphorelay signal transduction system"/>
    <property type="evidence" value="ECO:0007669"/>
    <property type="project" value="InterPro"/>
</dbReference>
<dbReference type="EMBL" id="CACVAU010000085">
    <property type="protein sequence ID" value="CAA6826104.1"/>
    <property type="molecule type" value="Genomic_DNA"/>
</dbReference>
<dbReference type="Gene3D" id="3.20.20.450">
    <property type="entry name" value="EAL domain"/>
    <property type="match status" value="1"/>
</dbReference>
<dbReference type="InterPro" id="IPR011006">
    <property type="entry name" value="CheY-like_superfamily"/>
</dbReference>
<dbReference type="InterPro" id="IPR001789">
    <property type="entry name" value="Sig_transdc_resp-reg_receiver"/>
</dbReference>
<dbReference type="PROSITE" id="PS50110">
    <property type="entry name" value="RESPONSE_REGULATORY"/>
    <property type="match status" value="1"/>
</dbReference>
<dbReference type="Pfam" id="PF00563">
    <property type="entry name" value="EAL"/>
    <property type="match status" value="1"/>
</dbReference>
<dbReference type="CDD" id="cd00130">
    <property type="entry name" value="PAS"/>
    <property type="match status" value="1"/>
</dbReference>
<dbReference type="InterPro" id="IPR000014">
    <property type="entry name" value="PAS"/>
</dbReference>
<dbReference type="Pfam" id="PF13426">
    <property type="entry name" value="PAS_9"/>
    <property type="match status" value="1"/>
</dbReference>
<dbReference type="SMART" id="SM00052">
    <property type="entry name" value="EAL"/>
    <property type="match status" value="1"/>
</dbReference>
<dbReference type="InterPro" id="IPR050706">
    <property type="entry name" value="Cyclic-di-GMP_PDE-like"/>
</dbReference>
<comment type="caution">
    <text evidence="1">Lacks conserved residue(s) required for the propagation of feature annotation.</text>
</comment>
<dbReference type="InterPro" id="IPR035965">
    <property type="entry name" value="PAS-like_dom_sf"/>
</dbReference>
<dbReference type="PANTHER" id="PTHR33121">
    <property type="entry name" value="CYCLIC DI-GMP PHOSPHODIESTERASE PDEF"/>
    <property type="match status" value="1"/>
</dbReference>
<evidence type="ECO:0000259" key="2">
    <source>
        <dbReference type="PROSITE" id="PS50110"/>
    </source>
</evidence>
<dbReference type="SUPFAM" id="SSF55785">
    <property type="entry name" value="PYP-like sensor domain (PAS domain)"/>
    <property type="match status" value="1"/>
</dbReference>
<dbReference type="Gene3D" id="3.40.50.2300">
    <property type="match status" value="1"/>
</dbReference>
<dbReference type="InterPro" id="IPR001633">
    <property type="entry name" value="EAL_dom"/>
</dbReference>
<protein>
    <submittedName>
        <fullName evidence="5">Diguanylate cyclase/phosphodiesterase (GGDEF &amp; EAL domains) with PAS/PAC sensor(S)</fullName>
    </submittedName>
</protein>
<dbReference type="PROSITE" id="PS50883">
    <property type="entry name" value="EAL"/>
    <property type="match status" value="1"/>
</dbReference>
<dbReference type="GO" id="GO:0071111">
    <property type="term" value="F:cyclic-guanylate-specific phosphodiesterase activity"/>
    <property type="evidence" value="ECO:0007669"/>
    <property type="project" value="InterPro"/>
</dbReference>
<gene>
    <name evidence="5" type="ORF">HELGO_WM7544</name>
</gene>
<evidence type="ECO:0000259" key="3">
    <source>
        <dbReference type="PROSITE" id="PS50112"/>
    </source>
</evidence>
<dbReference type="SUPFAM" id="SSF141868">
    <property type="entry name" value="EAL domain-like"/>
    <property type="match status" value="1"/>
</dbReference>
<dbReference type="SUPFAM" id="SSF52172">
    <property type="entry name" value="CheY-like"/>
    <property type="match status" value="1"/>
</dbReference>
<accession>A0A6S6U366</accession>
<dbReference type="PROSITE" id="PS50112">
    <property type="entry name" value="PAS"/>
    <property type="match status" value="1"/>
</dbReference>
<evidence type="ECO:0000313" key="5">
    <source>
        <dbReference type="EMBL" id="CAA6826104.1"/>
    </source>
</evidence>
<sequence>MPNSNGSDFIKMIRNIDSEIPILIVSMHIENTILQQSINYGIQGYIQKPINENTLKIQLDLIKSQVIEKNLIKEYQNITNASAIISKINKDQVITYVNEQFCKVSGYQKEELVGQNYEIIKFQEDSPNYLVTLWHKILHTQVVWTGVLKHRTKSGLLYYLQTTIQPIININGEIEQFITLSIPITNIIHPEEQLDDYLKQHPESILFLIKIEEFKYLEHSFTRKITKKLQKLFAKELLKYMPEECRFSQIYLLNNGKFAFVKQYDSSLDMTYLVNTLKKFQIKVNNQKIKIGIVNYTLSIVSSLAYGQESLENAKLGLRKILKTKEEFIVARNFKDEMTKESNEKLNKFMMLKEAIDNYNIVSYFQPIVNNKTLKIKKYESLVRLIDRDNNILSPYHFLEIAKEGKYYHKITSITLQNSFRALYNTETGISINLSALDIEDTKIQNEFYTLLEEHKSETHRITIELVEDEKINNKEMIQHFIQKVKQYGIKISLDDFGKGFSNFSRVQSYQPNYIKIDGSLIRNIEQDKFSQDLVETIVFVAKKQNIETIAEFVENENIFNILKNLGVDYSQGYYFSKAALLEEFLSSTY</sequence>
<evidence type="ECO:0000259" key="4">
    <source>
        <dbReference type="PROSITE" id="PS50883"/>
    </source>
</evidence>
<reference evidence="5" key="1">
    <citation type="submission" date="2020-01" db="EMBL/GenBank/DDBJ databases">
        <authorList>
            <person name="Meier V. D."/>
            <person name="Meier V D."/>
        </authorList>
    </citation>
    <scope>NUCLEOTIDE SEQUENCE</scope>
    <source>
        <strain evidence="5">HLG_WM_MAG_05</strain>
    </source>
</reference>
<feature type="domain" description="EAL" evidence="4">
    <location>
        <begin position="345"/>
        <end position="590"/>
    </location>
</feature>
<dbReference type="Gene3D" id="3.30.450.20">
    <property type="entry name" value="PAS domain"/>
    <property type="match status" value="1"/>
</dbReference>
<proteinExistence type="predicted"/>
<dbReference type="InterPro" id="IPR035919">
    <property type="entry name" value="EAL_sf"/>
</dbReference>
<evidence type="ECO:0000256" key="1">
    <source>
        <dbReference type="PROSITE-ProRule" id="PRU00169"/>
    </source>
</evidence>
<dbReference type="AlphaFoldDB" id="A0A6S6U366"/>
<dbReference type="Pfam" id="PF00072">
    <property type="entry name" value="Response_reg"/>
    <property type="match status" value="1"/>
</dbReference>
<dbReference type="CDD" id="cd01948">
    <property type="entry name" value="EAL"/>
    <property type="match status" value="1"/>
</dbReference>
<feature type="domain" description="Response regulatory" evidence="2">
    <location>
        <begin position="1"/>
        <end position="63"/>
    </location>
</feature>
<dbReference type="PANTHER" id="PTHR33121:SF71">
    <property type="entry name" value="OXYGEN SENSOR PROTEIN DOSP"/>
    <property type="match status" value="1"/>
</dbReference>
<dbReference type="NCBIfam" id="TIGR00229">
    <property type="entry name" value="sensory_box"/>
    <property type="match status" value="1"/>
</dbReference>
<feature type="domain" description="PAS" evidence="3">
    <location>
        <begin position="68"/>
        <end position="120"/>
    </location>
</feature>